<gene>
    <name evidence="1" type="ORF">PIB30_035945</name>
</gene>
<evidence type="ECO:0000313" key="1">
    <source>
        <dbReference type="EMBL" id="MED6219453.1"/>
    </source>
</evidence>
<reference evidence="1 2" key="1">
    <citation type="journal article" date="2023" name="Plants (Basel)">
        <title>Bridging the Gap: Combining Genomics and Transcriptomics Approaches to Understand Stylosanthes scabra, an Orphan Legume from the Brazilian Caatinga.</title>
        <authorList>
            <person name="Ferreira-Neto J.R.C."/>
            <person name="da Silva M.D."/>
            <person name="Binneck E."/>
            <person name="de Melo N.F."/>
            <person name="da Silva R.H."/>
            <person name="de Melo A.L.T.M."/>
            <person name="Pandolfi V."/>
            <person name="Bustamante F.O."/>
            <person name="Brasileiro-Vidal A.C."/>
            <person name="Benko-Iseppon A.M."/>
        </authorList>
    </citation>
    <scope>NUCLEOTIDE SEQUENCE [LARGE SCALE GENOMIC DNA]</scope>
    <source>
        <tissue evidence="1">Leaves</tissue>
    </source>
</reference>
<sequence>MRGCAWILNGVVEPLLNALSLEIQGNPNRLCCEQGRDSIERKGVTRCLQPVQKYRVWDSGRSPNELTQGTILVVRKTGVAIVSVSE</sequence>
<dbReference type="Proteomes" id="UP001341840">
    <property type="component" value="Unassembled WGS sequence"/>
</dbReference>
<dbReference type="EMBL" id="JASCZI010272034">
    <property type="protein sequence ID" value="MED6219453.1"/>
    <property type="molecule type" value="Genomic_DNA"/>
</dbReference>
<evidence type="ECO:0008006" key="3">
    <source>
        <dbReference type="Google" id="ProtNLM"/>
    </source>
</evidence>
<accession>A0ABU6ZCI2</accession>
<proteinExistence type="predicted"/>
<evidence type="ECO:0000313" key="2">
    <source>
        <dbReference type="Proteomes" id="UP001341840"/>
    </source>
</evidence>
<name>A0ABU6ZCI2_9FABA</name>
<keyword evidence="2" id="KW-1185">Reference proteome</keyword>
<comment type="caution">
    <text evidence="1">The sequence shown here is derived from an EMBL/GenBank/DDBJ whole genome shotgun (WGS) entry which is preliminary data.</text>
</comment>
<protein>
    <recommendedName>
        <fullName evidence="3">NfeD-like C-terminal domain-containing protein</fullName>
    </recommendedName>
</protein>
<organism evidence="1 2">
    <name type="scientific">Stylosanthes scabra</name>
    <dbReference type="NCBI Taxonomy" id="79078"/>
    <lineage>
        <taxon>Eukaryota</taxon>
        <taxon>Viridiplantae</taxon>
        <taxon>Streptophyta</taxon>
        <taxon>Embryophyta</taxon>
        <taxon>Tracheophyta</taxon>
        <taxon>Spermatophyta</taxon>
        <taxon>Magnoliopsida</taxon>
        <taxon>eudicotyledons</taxon>
        <taxon>Gunneridae</taxon>
        <taxon>Pentapetalae</taxon>
        <taxon>rosids</taxon>
        <taxon>fabids</taxon>
        <taxon>Fabales</taxon>
        <taxon>Fabaceae</taxon>
        <taxon>Papilionoideae</taxon>
        <taxon>50 kb inversion clade</taxon>
        <taxon>dalbergioids sensu lato</taxon>
        <taxon>Dalbergieae</taxon>
        <taxon>Pterocarpus clade</taxon>
        <taxon>Stylosanthes</taxon>
    </lineage>
</organism>